<dbReference type="PANTHER" id="PTHR24421:SF63">
    <property type="entry name" value="SENSOR HISTIDINE KINASE DESK"/>
    <property type="match status" value="1"/>
</dbReference>
<name>A0A6P2BQE5_9ACTN</name>
<dbReference type="RefSeq" id="WP_145859779.1">
    <property type="nucleotide sequence ID" value="NZ_RPFW01000007.1"/>
</dbReference>
<dbReference type="EMBL" id="RPFW01000007">
    <property type="protein sequence ID" value="TVZ01319.1"/>
    <property type="molecule type" value="Genomic_DNA"/>
</dbReference>
<protein>
    <submittedName>
        <fullName evidence="8">Sensor histidine kinase</fullName>
    </submittedName>
</protein>
<keyword evidence="3" id="KW-0902">Two-component regulatory system</keyword>
<evidence type="ECO:0000256" key="5">
    <source>
        <dbReference type="SAM" id="Phobius"/>
    </source>
</evidence>
<keyword evidence="1" id="KW-0808">Transferase</keyword>
<evidence type="ECO:0000256" key="1">
    <source>
        <dbReference type="ARBA" id="ARBA00022679"/>
    </source>
</evidence>
<comment type="caution">
    <text evidence="8">The sequence shown here is derived from an EMBL/GenBank/DDBJ whole genome shotgun (WGS) entry which is preliminary data.</text>
</comment>
<dbReference type="Gene3D" id="3.30.565.10">
    <property type="entry name" value="Histidine kinase-like ATPase, C-terminal domain"/>
    <property type="match status" value="1"/>
</dbReference>
<keyword evidence="2 8" id="KW-0418">Kinase</keyword>
<dbReference type="InterPro" id="IPR050482">
    <property type="entry name" value="Sensor_HK_TwoCompSys"/>
</dbReference>
<feature type="transmembrane region" description="Helical" evidence="5">
    <location>
        <begin position="132"/>
        <end position="152"/>
    </location>
</feature>
<feature type="transmembrane region" description="Helical" evidence="5">
    <location>
        <begin position="31"/>
        <end position="52"/>
    </location>
</feature>
<dbReference type="Proteomes" id="UP000460272">
    <property type="component" value="Unassembled WGS sequence"/>
</dbReference>
<dbReference type="CDD" id="cd16917">
    <property type="entry name" value="HATPase_UhpB-NarQ-NarX-like"/>
    <property type="match status" value="1"/>
</dbReference>
<dbReference type="GO" id="GO:0000155">
    <property type="term" value="F:phosphorelay sensor kinase activity"/>
    <property type="evidence" value="ECO:0007669"/>
    <property type="project" value="InterPro"/>
</dbReference>
<dbReference type="GO" id="GO:0016020">
    <property type="term" value="C:membrane"/>
    <property type="evidence" value="ECO:0007669"/>
    <property type="project" value="InterPro"/>
</dbReference>
<feature type="domain" description="Signal transduction histidine kinase subgroup 3 dimerisation and phosphoacceptor" evidence="7">
    <location>
        <begin position="200"/>
        <end position="271"/>
    </location>
</feature>
<feature type="domain" description="Histidine kinase/HSP90-like ATPase" evidence="6">
    <location>
        <begin position="309"/>
        <end position="420"/>
    </location>
</feature>
<keyword evidence="9" id="KW-1185">Reference proteome</keyword>
<feature type="transmembrane region" description="Helical" evidence="5">
    <location>
        <begin position="64"/>
        <end position="82"/>
    </location>
</feature>
<evidence type="ECO:0000313" key="8">
    <source>
        <dbReference type="EMBL" id="TVZ01319.1"/>
    </source>
</evidence>
<dbReference type="OrthoDB" id="5241784at2"/>
<dbReference type="GO" id="GO:0046983">
    <property type="term" value="F:protein dimerization activity"/>
    <property type="evidence" value="ECO:0007669"/>
    <property type="project" value="InterPro"/>
</dbReference>
<reference evidence="8 9" key="1">
    <citation type="submission" date="2018-11" db="EMBL/GenBank/DDBJ databases">
        <title>Trebonia kvetii gen.nov., sp.nov., a novel acidophilic actinobacterium, and proposal of the new actinobacterial family Treboniaceae fam. nov.</title>
        <authorList>
            <person name="Rapoport D."/>
            <person name="Sagova-Mareckova M."/>
            <person name="Sedlacek I."/>
            <person name="Provaznik J."/>
            <person name="Kralova S."/>
            <person name="Pavlinic D."/>
            <person name="Benes V."/>
            <person name="Kopecky J."/>
        </authorList>
    </citation>
    <scope>NUCLEOTIDE SEQUENCE [LARGE SCALE GENOMIC DNA]</scope>
    <source>
        <strain evidence="8 9">15Tr583</strain>
    </source>
</reference>
<evidence type="ECO:0000256" key="4">
    <source>
        <dbReference type="SAM" id="MobiDB-lite"/>
    </source>
</evidence>
<evidence type="ECO:0000313" key="9">
    <source>
        <dbReference type="Proteomes" id="UP000460272"/>
    </source>
</evidence>
<dbReference type="InterPro" id="IPR011712">
    <property type="entry name" value="Sig_transdc_His_kin_sub3_dim/P"/>
</dbReference>
<dbReference type="Pfam" id="PF02518">
    <property type="entry name" value="HATPase_c"/>
    <property type="match status" value="1"/>
</dbReference>
<dbReference type="Pfam" id="PF07730">
    <property type="entry name" value="HisKA_3"/>
    <property type="match status" value="1"/>
</dbReference>
<keyword evidence="5" id="KW-0472">Membrane</keyword>
<sequence length="453" mass="47774">MDTRSADRSVLRAGVPKRGPLAGYRTRAGRLAGIVFTGIWLAYLIGPVVNLITQHYTPVERAAGLSIIAAFCLIYVTLVPNWPSSPRYAHAGLAALAALAAAACILFGGMGAASLWIFVSSASGLLVASHRWAVRVVLAVSVCYVGFCYTGHVAMTDFLSNLLPVTFLGLVMIGLRRQVQLTNELHRAREEVVQLAASEERLRLARDMHDLTGQSLSVITLKSELAARLLSKLPEGPERDRVRDEIEQVAAVSRQTLHDIREAISGYRRPTLAVEVVTARAALESAGIAVDDDSELILASGTFDPDAEAALAWCLREAVTNVVRHSGAKTCRISLTRRGSTMELQVRDDGHGLVTVDAASRADECTVEPAGAGLTAHTSASQATGSGLRGISERLSSVGGILKLRPDAHPGFCLIATVPAAREAAEETAAAPAGQAAADAPSVDGPATAVRTP</sequence>
<evidence type="ECO:0000259" key="7">
    <source>
        <dbReference type="Pfam" id="PF07730"/>
    </source>
</evidence>
<feature type="compositionally biased region" description="Low complexity" evidence="4">
    <location>
        <begin position="426"/>
        <end position="441"/>
    </location>
</feature>
<dbReference type="SUPFAM" id="SSF55874">
    <property type="entry name" value="ATPase domain of HSP90 chaperone/DNA topoisomerase II/histidine kinase"/>
    <property type="match status" value="1"/>
</dbReference>
<accession>A0A6P2BQE5</accession>
<keyword evidence="5" id="KW-1133">Transmembrane helix</keyword>
<feature type="region of interest" description="Disordered" evidence="4">
    <location>
        <begin position="426"/>
        <end position="453"/>
    </location>
</feature>
<feature type="transmembrane region" description="Helical" evidence="5">
    <location>
        <begin position="158"/>
        <end position="175"/>
    </location>
</feature>
<evidence type="ECO:0000259" key="6">
    <source>
        <dbReference type="Pfam" id="PF02518"/>
    </source>
</evidence>
<dbReference type="InterPro" id="IPR003594">
    <property type="entry name" value="HATPase_dom"/>
</dbReference>
<gene>
    <name evidence="8" type="ORF">EAS64_34150</name>
</gene>
<keyword evidence="5" id="KW-0812">Transmembrane</keyword>
<dbReference type="InterPro" id="IPR036890">
    <property type="entry name" value="HATPase_C_sf"/>
</dbReference>
<proteinExistence type="predicted"/>
<organism evidence="8 9">
    <name type="scientific">Trebonia kvetii</name>
    <dbReference type="NCBI Taxonomy" id="2480626"/>
    <lineage>
        <taxon>Bacteria</taxon>
        <taxon>Bacillati</taxon>
        <taxon>Actinomycetota</taxon>
        <taxon>Actinomycetes</taxon>
        <taxon>Streptosporangiales</taxon>
        <taxon>Treboniaceae</taxon>
        <taxon>Trebonia</taxon>
    </lineage>
</organism>
<feature type="transmembrane region" description="Helical" evidence="5">
    <location>
        <begin position="94"/>
        <end position="120"/>
    </location>
</feature>
<evidence type="ECO:0000256" key="2">
    <source>
        <dbReference type="ARBA" id="ARBA00022777"/>
    </source>
</evidence>
<dbReference type="PANTHER" id="PTHR24421">
    <property type="entry name" value="NITRATE/NITRITE SENSOR PROTEIN NARX-RELATED"/>
    <property type="match status" value="1"/>
</dbReference>
<dbReference type="AlphaFoldDB" id="A0A6P2BQE5"/>
<evidence type="ECO:0000256" key="3">
    <source>
        <dbReference type="ARBA" id="ARBA00023012"/>
    </source>
</evidence>
<dbReference type="Gene3D" id="1.20.5.1930">
    <property type="match status" value="1"/>
</dbReference>